<dbReference type="GO" id="GO:0018279">
    <property type="term" value="P:protein N-linked glycosylation via asparagine"/>
    <property type="evidence" value="ECO:0007669"/>
    <property type="project" value="TreeGrafter"/>
</dbReference>
<evidence type="ECO:0000256" key="10">
    <source>
        <dbReference type="SAM" id="SignalP"/>
    </source>
</evidence>
<feature type="transmembrane region" description="Helical" evidence="9">
    <location>
        <begin position="285"/>
        <end position="305"/>
    </location>
</feature>
<feature type="chain" id="PRO_5001529392" description="Magnesium transporter protein 1" evidence="10">
    <location>
        <begin position="28"/>
        <end position="354"/>
    </location>
</feature>
<evidence type="ECO:0000313" key="12">
    <source>
        <dbReference type="Proteomes" id="UP000053237"/>
    </source>
</evidence>
<evidence type="ECO:0000256" key="9">
    <source>
        <dbReference type="SAM" id="Phobius"/>
    </source>
</evidence>
<gene>
    <name evidence="11" type="ORF">BN9_038470</name>
</gene>
<feature type="transmembrane region" description="Helical" evidence="9">
    <location>
        <begin position="317"/>
        <end position="337"/>
    </location>
</feature>
<feature type="transmembrane region" description="Helical" evidence="9">
    <location>
        <begin position="246"/>
        <end position="265"/>
    </location>
</feature>
<feature type="transmembrane region" description="Helical" evidence="9">
    <location>
        <begin position="206"/>
        <end position="225"/>
    </location>
</feature>
<keyword evidence="8 9" id="KW-0472">Membrane</keyword>
<dbReference type="Pfam" id="PF04756">
    <property type="entry name" value="OST3_OST6"/>
    <property type="match status" value="1"/>
</dbReference>
<dbReference type="EMBL" id="CAIX01000043">
    <property type="protein sequence ID" value="CCI43063.1"/>
    <property type="molecule type" value="Genomic_DNA"/>
</dbReference>
<evidence type="ECO:0000256" key="2">
    <source>
        <dbReference type="ARBA" id="ARBA00004477"/>
    </source>
</evidence>
<dbReference type="InterPro" id="IPR021149">
    <property type="entry name" value="OligosaccharylTrfase_OST3/OST6"/>
</dbReference>
<name>A0A024G8I4_9STRA</name>
<comment type="similarity">
    <text evidence="3">Belongs to the OST3/OST6 family.</text>
</comment>
<evidence type="ECO:0000256" key="7">
    <source>
        <dbReference type="ARBA" id="ARBA00022989"/>
    </source>
</evidence>
<accession>A0A024G8I4</accession>
<evidence type="ECO:0000256" key="4">
    <source>
        <dbReference type="ARBA" id="ARBA00022692"/>
    </source>
</evidence>
<keyword evidence="5 10" id="KW-0732">Signal</keyword>
<dbReference type="STRING" id="65357.A0A024G8I4"/>
<protein>
    <recommendedName>
        <fullName evidence="13">Magnesium transporter protein 1</fullName>
    </recommendedName>
</protein>
<evidence type="ECO:0000256" key="1">
    <source>
        <dbReference type="ARBA" id="ARBA00002791"/>
    </source>
</evidence>
<sequence>MIVPLKRVINVTFVAILLSSFTYEYDAKQKNAGGKMLSGEDKIVELQKFEKDELIKMTTATYKKYILRPNRPYHSFVLFTALSERFSCEICRTIKPDIGLIVKSHSLAAQTELSSHDGLPIFFMEADFDSCSDIFQIHDVTTVPFIFYIAPNLDEDTNEALPKKMEIRKRDMLSFGTSGRPADDLREFVARKTGFEIVLLESKTTLYMLVASGLAVIFVVGFIAARNTDFILSRIRRKALWMTVSLLFYGLSVSGMVYCIIRNPAPYHMTQKGIQYFHPDGRSQFVYEGLIVGGLDIMAAFWIILMSQWAIYLKKPYVRLPATIFCAAGFIIMYKAMITCYSAKNRWYKGWMGI</sequence>
<dbReference type="InParanoid" id="A0A024G8I4"/>
<comment type="caution">
    <text evidence="11">The sequence shown here is derived from an EMBL/GenBank/DDBJ whole genome shotgun (WGS) entry which is preliminary data.</text>
</comment>
<comment type="function">
    <text evidence="1">Subunit of the oligosaccharyl transferase (OST) complex that catalyzes the initial transfer of a defined glycan (Glc(3)Man(9)GlcNAc(2) in eukaryotes) from the lipid carrier dolichol-pyrophosphate to an asparagine residue within an Asn-X-Ser/Thr consensus motif in nascent polypeptide chains, the first step in protein N-glycosylation. N-glycosylation occurs cotranslationally and the complex associates with the Sec61 complex at the channel-forming translocon complex that mediates protein translocation across the endoplasmic reticulum (ER). All subunits are required for a maximal enzyme activity.</text>
</comment>
<dbReference type="OrthoDB" id="67566at2759"/>
<evidence type="ECO:0000313" key="11">
    <source>
        <dbReference type="EMBL" id="CCI43063.1"/>
    </source>
</evidence>
<dbReference type="AlphaFoldDB" id="A0A024G8I4"/>
<evidence type="ECO:0000256" key="3">
    <source>
        <dbReference type="ARBA" id="ARBA00009561"/>
    </source>
</evidence>
<evidence type="ECO:0000256" key="5">
    <source>
        <dbReference type="ARBA" id="ARBA00022729"/>
    </source>
</evidence>
<dbReference type="Gene3D" id="3.40.30.10">
    <property type="entry name" value="Glutaredoxin"/>
    <property type="match status" value="1"/>
</dbReference>
<dbReference type="PANTHER" id="PTHR12692:SF0">
    <property type="entry name" value="GH11935P"/>
    <property type="match status" value="1"/>
</dbReference>
<evidence type="ECO:0008006" key="13">
    <source>
        <dbReference type="Google" id="ProtNLM"/>
    </source>
</evidence>
<evidence type="ECO:0000256" key="8">
    <source>
        <dbReference type="ARBA" id="ARBA00023136"/>
    </source>
</evidence>
<dbReference type="PANTHER" id="PTHR12692">
    <property type="entry name" value="DOLICHYL-DIPHOSPHOOLIGOSACCHARIDE--PROTEIN GLYCOSYLTRANSFERASE-RELATED"/>
    <property type="match status" value="1"/>
</dbReference>
<keyword evidence="4 9" id="KW-0812">Transmembrane</keyword>
<dbReference type="Proteomes" id="UP000053237">
    <property type="component" value="Unassembled WGS sequence"/>
</dbReference>
<keyword evidence="7 9" id="KW-1133">Transmembrane helix</keyword>
<reference evidence="11 12" key="1">
    <citation type="submission" date="2012-05" db="EMBL/GenBank/DDBJ databases">
        <title>Recombination and specialization in a pathogen metapopulation.</title>
        <authorList>
            <person name="Gardiner A."/>
            <person name="Kemen E."/>
            <person name="Schultz-Larsen T."/>
            <person name="MacLean D."/>
            <person name="Van Oosterhout C."/>
            <person name="Jones J.D.G."/>
        </authorList>
    </citation>
    <scope>NUCLEOTIDE SEQUENCE [LARGE SCALE GENOMIC DNA]</scope>
    <source>
        <strain evidence="11 12">Ac Nc2</strain>
    </source>
</reference>
<keyword evidence="6" id="KW-0256">Endoplasmic reticulum</keyword>
<dbReference type="GO" id="GO:0008250">
    <property type="term" value="C:oligosaccharyltransferase complex"/>
    <property type="evidence" value="ECO:0007669"/>
    <property type="project" value="TreeGrafter"/>
</dbReference>
<keyword evidence="12" id="KW-1185">Reference proteome</keyword>
<feature type="signal peptide" evidence="10">
    <location>
        <begin position="1"/>
        <end position="27"/>
    </location>
</feature>
<proteinExistence type="inferred from homology"/>
<evidence type="ECO:0000256" key="6">
    <source>
        <dbReference type="ARBA" id="ARBA00022824"/>
    </source>
</evidence>
<comment type="subcellular location">
    <subcellularLocation>
        <location evidence="2">Endoplasmic reticulum membrane</location>
        <topology evidence="2">Multi-pass membrane protein</topology>
    </subcellularLocation>
</comment>
<organism evidence="11 12">
    <name type="scientific">Albugo candida</name>
    <dbReference type="NCBI Taxonomy" id="65357"/>
    <lineage>
        <taxon>Eukaryota</taxon>
        <taxon>Sar</taxon>
        <taxon>Stramenopiles</taxon>
        <taxon>Oomycota</taxon>
        <taxon>Peronosporomycetes</taxon>
        <taxon>Albuginales</taxon>
        <taxon>Albuginaceae</taxon>
        <taxon>Albugo</taxon>
    </lineage>
</organism>